<feature type="transmembrane region" description="Helical" evidence="1">
    <location>
        <begin position="119"/>
        <end position="136"/>
    </location>
</feature>
<evidence type="ECO:0008006" key="4">
    <source>
        <dbReference type="Google" id="ProtNLM"/>
    </source>
</evidence>
<keyword evidence="1" id="KW-0472">Membrane</keyword>
<gene>
    <name evidence="2" type="ORF">EZS26_001983</name>
</gene>
<dbReference type="InterPro" id="IPR032531">
    <property type="entry name" value="DUF4956"/>
</dbReference>
<dbReference type="Proteomes" id="UP000324575">
    <property type="component" value="Unassembled WGS sequence"/>
</dbReference>
<name>A0A5M8P0D7_9BACT</name>
<dbReference type="Pfam" id="PF16316">
    <property type="entry name" value="DUF4956"/>
    <property type="match status" value="1"/>
</dbReference>
<feature type="transmembrane region" description="Helical" evidence="1">
    <location>
        <begin position="35"/>
        <end position="59"/>
    </location>
</feature>
<dbReference type="AlphaFoldDB" id="A0A5M8P0D7"/>
<evidence type="ECO:0000313" key="2">
    <source>
        <dbReference type="EMBL" id="KAA6301820.1"/>
    </source>
</evidence>
<evidence type="ECO:0000313" key="3">
    <source>
        <dbReference type="Proteomes" id="UP000324575"/>
    </source>
</evidence>
<organism evidence="2 3">
    <name type="scientific">Candidatus Ordinivivax streblomastigis</name>
    <dbReference type="NCBI Taxonomy" id="2540710"/>
    <lineage>
        <taxon>Bacteria</taxon>
        <taxon>Pseudomonadati</taxon>
        <taxon>Bacteroidota</taxon>
        <taxon>Bacteroidia</taxon>
        <taxon>Bacteroidales</taxon>
        <taxon>Candidatus Ordinivivax</taxon>
    </lineage>
</organism>
<reference evidence="2 3" key="1">
    <citation type="submission" date="2019-03" db="EMBL/GenBank/DDBJ databases">
        <title>Single cell metagenomics reveals metabolic interactions within the superorganism composed of flagellate Streblomastix strix and complex community of Bacteroidetes bacteria on its surface.</title>
        <authorList>
            <person name="Treitli S.C."/>
            <person name="Kolisko M."/>
            <person name="Husnik F."/>
            <person name="Keeling P."/>
            <person name="Hampl V."/>
        </authorList>
    </citation>
    <scope>NUCLEOTIDE SEQUENCE [LARGE SCALE GENOMIC DNA]</scope>
    <source>
        <strain evidence="2">St1</strain>
    </source>
</reference>
<protein>
    <recommendedName>
        <fullName evidence="4">DUF4956 domain-containing protein</fullName>
    </recommendedName>
</protein>
<keyword evidence="1" id="KW-0812">Transmembrane</keyword>
<feature type="transmembrane region" description="Helical" evidence="1">
    <location>
        <begin position="90"/>
        <end position="107"/>
    </location>
</feature>
<sequence length="235" mass="27139">MIQSDLDPQIAAEHVQELASKGLSFMGVDVFDSSMLWMLLIRFLANFLVCWIIIQYFYYQKSTRKDYYFTFMLFSVTIFLLLFILQNLSMGTGFALGLFCIFGMIRYRTESIQIREMTYLFVIIGVSAINGLAVEVPLTSMLVANLLFILVIWILESNQFLKQTSNKIILYEKIALIRPDKNTELISDLKDRTGLDVTKVEIGHIDFLRDVAYLKVYYNASTDEINTIDTITKFS</sequence>
<feature type="transmembrane region" description="Helical" evidence="1">
    <location>
        <begin position="66"/>
        <end position="84"/>
    </location>
</feature>
<comment type="caution">
    <text evidence="2">The sequence shown here is derived from an EMBL/GenBank/DDBJ whole genome shotgun (WGS) entry which is preliminary data.</text>
</comment>
<proteinExistence type="predicted"/>
<keyword evidence="1" id="KW-1133">Transmembrane helix</keyword>
<accession>A0A5M8P0D7</accession>
<dbReference type="EMBL" id="SNRX01000013">
    <property type="protein sequence ID" value="KAA6301820.1"/>
    <property type="molecule type" value="Genomic_DNA"/>
</dbReference>
<evidence type="ECO:0000256" key="1">
    <source>
        <dbReference type="SAM" id="Phobius"/>
    </source>
</evidence>
<feature type="transmembrane region" description="Helical" evidence="1">
    <location>
        <begin position="142"/>
        <end position="161"/>
    </location>
</feature>